<protein>
    <recommendedName>
        <fullName evidence="1">vesicle-fusing ATPase</fullName>
        <ecNumber evidence="1">3.6.4.6</ecNumber>
    </recommendedName>
</protein>
<dbReference type="SMART" id="SM00745">
    <property type="entry name" value="MIT"/>
    <property type="match status" value="1"/>
</dbReference>
<dbReference type="FunFam" id="1.20.58.80:FF:000004">
    <property type="entry name" value="Vacuolar protein sorting-associated protein 4"/>
    <property type="match status" value="1"/>
</dbReference>
<dbReference type="GO" id="GO:0007033">
    <property type="term" value="P:vacuole organization"/>
    <property type="evidence" value="ECO:0007669"/>
    <property type="project" value="TreeGrafter"/>
</dbReference>
<dbReference type="AlphaFoldDB" id="A0A811JRZ3"/>
<dbReference type="EC" id="3.6.4.6" evidence="1"/>
<evidence type="ECO:0000259" key="9">
    <source>
        <dbReference type="SMART" id="SM00745"/>
    </source>
</evidence>
<keyword evidence="11" id="KW-1185">Reference proteome</keyword>
<name>A0A811JRZ3_9BILA</name>
<dbReference type="InterPro" id="IPR007330">
    <property type="entry name" value="MIT_dom"/>
</dbReference>
<evidence type="ECO:0000256" key="7">
    <source>
        <dbReference type="ARBA" id="ARBA00048883"/>
    </source>
</evidence>
<evidence type="ECO:0000313" key="11">
    <source>
        <dbReference type="Proteomes" id="UP000614601"/>
    </source>
</evidence>
<dbReference type="EMBL" id="CAJFCW020000001">
    <property type="protein sequence ID" value="CAG9080860.1"/>
    <property type="molecule type" value="Genomic_DNA"/>
</dbReference>
<dbReference type="Gene3D" id="1.20.58.80">
    <property type="entry name" value="Phosphotransferase system, lactose/cellobiose-type IIA subunit"/>
    <property type="match status" value="1"/>
</dbReference>
<dbReference type="Pfam" id="PF04212">
    <property type="entry name" value="MIT"/>
    <property type="match status" value="1"/>
</dbReference>
<evidence type="ECO:0000256" key="8">
    <source>
        <dbReference type="SAM" id="MobiDB-lite"/>
    </source>
</evidence>
<dbReference type="Gene3D" id="3.40.50.300">
    <property type="entry name" value="P-loop containing nucleotide triphosphate hydrolases"/>
    <property type="match status" value="1"/>
</dbReference>
<dbReference type="SUPFAM" id="SSF116846">
    <property type="entry name" value="MIT domain"/>
    <property type="match status" value="1"/>
</dbReference>
<keyword evidence="2" id="KW-0813">Transport</keyword>
<gene>
    <name evidence="10" type="ORF">BOKJ2_LOCUS894</name>
</gene>
<feature type="compositionally biased region" description="Basic and acidic residues" evidence="8">
    <location>
        <begin position="76"/>
        <end position="89"/>
    </location>
</feature>
<keyword evidence="4" id="KW-0378">Hydrolase</keyword>
<comment type="catalytic activity">
    <reaction evidence="7">
        <text>ATP + H2O = ADP + phosphate + H(+)</text>
        <dbReference type="Rhea" id="RHEA:13065"/>
        <dbReference type="ChEBI" id="CHEBI:15377"/>
        <dbReference type="ChEBI" id="CHEBI:15378"/>
        <dbReference type="ChEBI" id="CHEBI:30616"/>
        <dbReference type="ChEBI" id="CHEBI:43474"/>
        <dbReference type="ChEBI" id="CHEBI:456216"/>
        <dbReference type="EC" id="3.6.4.6"/>
    </reaction>
</comment>
<dbReference type="PANTHER" id="PTHR23074">
    <property type="entry name" value="AAA DOMAIN-CONTAINING"/>
    <property type="match status" value="1"/>
</dbReference>
<dbReference type="Proteomes" id="UP000783686">
    <property type="component" value="Unassembled WGS sequence"/>
</dbReference>
<dbReference type="Proteomes" id="UP000614601">
    <property type="component" value="Unassembled WGS sequence"/>
</dbReference>
<dbReference type="GO" id="GO:0015031">
    <property type="term" value="P:protein transport"/>
    <property type="evidence" value="ECO:0007669"/>
    <property type="project" value="UniProtKB-KW"/>
</dbReference>
<evidence type="ECO:0000256" key="4">
    <source>
        <dbReference type="ARBA" id="ARBA00022801"/>
    </source>
</evidence>
<evidence type="ECO:0000313" key="10">
    <source>
        <dbReference type="EMBL" id="CAD5206210.1"/>
    </source>
</evidence>
<feature type="domain" description="MIT" evidence="9">
    <location>
        <begin position="3"/>
        <end position="81"/>
    </location>
</feature>
<evidence type="ECO:0000256" key="5">
    <source>
        <dbReference type="ARBA" id="ARBA00022840"/>
    </source>
</evidence>
<evidence type="ECO:0000256" key="3">
    <source>
        <dbReference type="ARBA" id="ARBA00022741"/>
    </source>
</evidence>
<dbReference type="OrthoDB" id="29072at2759"/>
<evidence type="ECO:0000256" key="2">
    <source>
        <dbReference type="ARBA" id="ARBA00022448"/>
    </source>
</evidence>
<dbReference type="InterPro" id="IPR027417">
    <property type="entry name" value="P-loop_NTPase"/>
</dbReference>
<dbReference type="InterPro" id="IPR050304">
    <property type="entry name" value="MT-severing_AAA_ATPase"/>
</dbReference>
<dbReference type="PANTHER" id="PTHR23074:SF83">
    <property type="entry name" value="VACUOLAR PROTEIN SORTING-ASSOCIATED PROTEIN 4A"/>
    <property type="match status" value="1"/>
</dbReference>
<keyword evidence="6" id="KW-0653">Protein transport</keyword>
<evidence type="ECO:0000256" key="6">
    <source>
        <dbReference type="ARBA" id="ARBA00022927"/>
    </source>
</evidence>
<sequence length="163" mass="18418">MSSDSSLGKAIELVTCATEADKAKNYKEALRLYGNACDYFLHALKYETHSDKQRETIRQKMLSYVVRAEKVKEYLDAEENGKKPMKEGGDDNDSDADNQNKKLQEGLNKAIVVEKPNVKWSDVAGLDAAKEALKEAVILPIKFPHLFKEVNLVYMLVKYAFVL</sequence>
<accession>A0A811JRZ3</accession>
<dbReference type="InterPro" id="IPR036181">
    <property type="entry name" value="MIT_dom_sf"/>
</dbReference>
<dbReference type="EMBL" id="CAJFDH010000001">
    <property type="protein sequence ID" value="CAD5206210.1"/>
    <property type="molecule type" value="Genomic_DNA"/>
</dbReference>
<organism evidence="10 11">
    <name type="scientific">Bursaphelenchus okinawaensis</name>
    <dbReference type="NCBI Taxonomy" id="465554"/>
    <lineage>
        <taxon>Eukaryota</taxon>
        <taxon>Metazoa</taxon>
        <taxon>Ecdysozoa</taxon>
        <taxon>Nematoda</taxon>
        <taxon>Chromadorea</taxon>
        <taxon>Rhabditida</taxon>
        <taxon>Tylenchina</taxon>
        <taxon>Tylenchomorpha</taxon>
        <taxon>Aphelenchoidea</taxon>
        <taxon>Aphelenchoididae</taxon>
        <taxon>Bursaphelenchus</taxon>
    </lineage>
</organism>
<evidence type="ECO:0000256" key="1">
    <source>
        <dbReference type="ARBA" id="ARBA00012674"/>
    </source>
</evidence>
<dbReference type="GO" id="GO:0016887">
    <property type="term" value="F:ATP hydrolysis activity"/>
    <property type="evidence" value="ECO:0007669"/>
    <property type="project" value="TreeGrafter"/>
</dbReference>
<proteinExistence type="predicted"/>
<keyword evidence="5" id="KW-0067">ATP-binding</keyword>
<reference evidence="10" key="1">
    <citation type="submission" date="2020-09" db="EMBL/GenBank/DDBJ databases">
        <authorList>
            <person name="Kikuchi T."/>
        </authorList>
    </citation>
    <scope>NUCLEOTIDE SEQUENCE</scope>
    <source>
        <strain evidence="10">SH1</strain>
    </source>
</reference>
<keyword evidence="3" id="KW-0547">Nucleotide-binding</keyword>
<dbReference type="GO" id="GO:0005524">
    <property type="term" value="F:ATP binding"/>
    <property type="evidence" value="ECO:0007669"/>
    <property type="project" value="UniProtKB-KW"/>
</dbReference>
<feature type="region of interest" description="Disordered" evidence="8">
    <location>
        <begin position="76"/>
        <end position="101"/>
    </location>
</feature>
<comment type="caution">
    <text evidence="10">The sequence shown here is derived from an EMBL/GenBank/DDBJ whole genome shotgun (WGS) entry which is preliminary data.</text>
</comment>
<dbReference type="GO" id="GO:0016197">
    <property type="term" value="P:endosomal transport"/>
    <property type="evidence" value="ECO:0007669"/>
    <property type="project" value="TreeGrafter"/>
</dbReference>